<name>A0ABU6TMW6_9FABA</name>
<evidence type="ECO:0008006" key="3">
    <source>
        <dbReference type="Google" id="ProtNLM"/>
    </source>
</evidence>
<reference evidence="1 2" key="1">
    <citation type="journal article" date="2023" name="Plants (Basel)">
        <title>Bridging the Gap: Combining Genomics and Transcriptomics Approaches to Understand Stylosanthes scabra, an Orphan Legume from the Brazilian Caatinga.</title>
        <authorList>
            <person name="Ferreira-Neto J.R.C."/>
            <person name="da Silva M.D."/>
            <person name="Binneck E."/>
            <person name="de Melo N.F."/>
            <person name="da Silva R.H."/>
            <person name="de Melo A.L.T.M."/>
            <person name="Pandolfi V."/>
            <person name="Bustamante F.O."/>
            <person name="Brasileiro-Vidal A.C."/>
            <person name="Benko-Iseppon A.M."/>
        </authorList>
    </citation>
    <scope>NUCLEOTIDE SEQUENCE [LARGE SCALE GENOMIC DNA]</scope>
    <source>
        <tissue evidence="1">Leaves</tissue>
    </source>
</reference>
<sequence length="126" mass="14459">MATPQRHKSTSFQSCCSACVGSPSFVKNRKRKFDYNNGMCFHSLDGVMLESGTQWNLGRLFLRCTLWERADLRCDYFVWVEEIGDVGKSMGVQERIEKSHHKAKPLLDACCSNEDDETYPHNQFNG</sequence>
<dbReference type="Proteomes" id="UP001341840">
    <property type="component" value="Unassembled WGS sequence"/>
</dbReference>
<evidence type="ECO:0000313" key="2">
    <source>
        <dbReference type="Proteomes" id="UP001341840"/>
    </source>
</evidence>
<evidence type="ECO:0000313" key="1">
    <source>
        <dbReference type="EMBL" id="MED6150142.1"/>
    </source>
</evidence>
<organism evidence="1 2">
    <name type="scientific">Stylosanthes scabra</name>
    <dbReference type="NCBI Taxonomy" id="79078"/>
    <lineage>
        <taxon>Eukaryota</taxon>
        <taxon>Viridiplantae</taxon>
        <taxon>Streptophyta</taxon>
        <taxon>Embryophyta</taxon>
        <taxon>Tracheophyta</taxon>
        <taxon>Spermatophyta</taxon>
        <taxon>Magnoliopsida</taxon>
        <taxon>eudicotyledons</taxon>
        <taxon>Gunneridae</taxon>
        <taxon>Pentapetalae</taxon>
        <taxon>rosids</taxon>
        <taxon>fabids</taxon>
        <taxon>Fabales</taxon>
        <taxon>Fabaceae</taxon>
        <taxon>Papilionoideae</taxon>
        <taxon>50 kb inversion clade</taxon>
        <taxon>dalbergioids sensu lato</taxon>
        <taxon>Dalbergieae</taxon>
        <taxon>Pterocarpus clade</taxon>
        <taxon>Stylosanthes</taxon>
    </lineage>
</organism>
<dbReference type="EMBL" id="JASCZI010091385">
    <property type="protein sequence ID" value="MED6150142.1"/>
    <property type="molecule type" value="Genomic_DNA"/>
</dbReference>
<comment type="caution">
    <text evidence="1">The sequence shown here is derived from an EMBL/GenBank/DDBJ whole genome shotgun (WGS) entry which is preliminary data.</text>
</comment>
<gene>
    <name evidence="1" type="ORF">PIB30_069498</name>
</gene>
<protein>
    <recommendedName>
        <fullName evidence="3">Zinc finger GRF-type domain-containing protein</fullName>
    </recommendedName>
</protein>
<accession>A0ABU6TMW6</accession>
<keyword evidence="2" id="KW-1185">Reference proteome</keyword>
<proteinExistence type="predicted"/>